<feature type="domain" description="Helix-turn-helix" evidence="1">
    <location>
        <begin position="42"/>
        <end position="85"/>
    </location>
</feature>
<dbReference type="Pfam" id="PF12728">
    <property type="entry name" value="HTH_17"/>
    <property type="match status" value="1"/>
</dbReference>
<comment type="caution">
    <text evidence="2">The sequence shown here is derived from an EMBL/GenBank/DDBJ whole genome shotgun (WGS) entry which is preliminary data.</text>
</comment>
<evidence type="ECO:0000259" key="1">
    <source>
        <dbReference type="Pfam" id="PF12728"/>
    </source>
</evidence>
<accession>A0A5C8KD52</accession>
<gene>
    <name evidence="2" type="ORF">FVR03_01100</name>
</gene>
<dbReference type="EMBL" id="VRTY01000003">
    <property type="protein sequence ID" value="TXK52340.1"/>
    <property type="molecule type" value="Genomic_DNA"/>
</dbReference>
<organism evidence="2 3">
    <name type="scientific">Pontibacter qinzhouensis</name>
    <dbReference type="NCBI Taxonomy" id="2603253"/>
    <lineage>
        <taxon>Bacteria</taxon>
        <taxon>Pseudomonadati</taxon>
        <taxon>Bacteroidota</taxon>
        <taxon>Cytophagia</taxon>
        <taxon>Cytophagales</taxon>
        <taxon>Hymenobacteraceae</taxon>
        <taxon>Pontibacter</taxon>
    </lineage>
</organism>
<dbReference type="RefSeq" id="WP_147919912.1">
    <property type="nucleotide sequence ID" value="NZ_VRTY01000003.1"/>
</dbReference>
<dbReference type="AlphaFoldDB" id="A0A5C8KD52"/>
<proteinExistence type="predicted"/>
<dbReference type="Proteomes" id="UP000321926">
    <property type="component" value="Unassembled WGS sequence"/>
</dbReference>
<keyword evidence="3" id="KW-1185">Reference proteome</keyword>
<evidence type="ECO:0000313" key="2">
    <source>
        <dbReference type="EMBL" id="TXK52340.1"/>
    </source>
</evidence>
<sequence>MGIIEQLQQENKELRQELREFKEFVSDYISQVDDEIKGYEAASKFLGCSVSSLHVWVRERKIPFNKNGKTVTFSRQDLVNHKRKRRIGKRDTYTLTKAA</sequence>
<name>A0A5C8KD52_9BACT</name>
<evidence type="ECO:0000313" key="3">
    <source>
        <dbReference type="Proteomes" id="UP000321926"/>
    </source>
</evidence>
<protein>
    <submittedName>
        <fullName evidence="2">Helix-turn-helix domain-containing protein</fullName>
    </submittedName>
</protein>
<dbReference type="OrthoDB" id="854134at2"/>
<reference evidence="2 3" key="1">
    <citation type="submission" date="2019-08" db="EMBL/GenBank/DDBJ databases">
        <authorList>
            <person name="Shi S."/>
        </authorList>
    </citation>
    <scope>NUCLEOTIDE SEQUENCE [LARGE SCALE GENOMIC DNA]</scope>
    <source>
        <strain evidence="2 3">GY10130</strain>
    </source>
</reference>
<dbReference type="InterPro" id="IPR041657">
    <property type="entry name" value="HTH_17"/>
</dbReference>